<comment type="caution">
    <text evidence="2">The sequence shown here is derived from an EMBL/GenBank/DDBJ whole genome shotgun (WGS) entry which is preliminary data.</text>
</comment>
<proteinExistence type="predicted"/>
<gene>
    <name evidence="2" type="ORF">BDZ83DRAFT_797382</name>
</gene>
<dbReference type="GeneID" id="85399787"/>
<keyword evidence="1" id="KW-0732">Signal</keyword>
<dbReference type="Gene3D" id="2.160.20.10">
    <property type="entry name" value="Single-stranded right-handed beta-helix, Pectin lyase-like"/>
    <property type="match status" value="1"/>
</dbReference>
<dbReference type="AlphaFoldDB" id="A0AAD8UBD2"/>
<name>A0AAD8UBD2_GLOAC</name>
<evidence type="ECO:0000313" key="2">
    <source>
        <dbReference type="EMBL" id="KAK1709122.1"/>
    </source>
</evidence>
<accession>A0AAD8UBD2</accession>
<dbReference type="RefSeq" id="XP_060358461.1">
    <property type="nucleotide sequence ID" value="XM_060515889.1"/>
</dbReference>
<feature type="chain" id="PRO_5042070952" evidence="1">
    <location>
        <begin position="25"/>
        <end position="366"/>
    </location>
</feature>
<evidence type="ECO:0000256" key="1">
    <source>
        <dbReference type="SAM" id="SignalP"/>
    </source>
</evidence>
<dbReference type="InterPro" id="IPR012334">
    <property type="entry name" value="Pectin_lyas_fold"/>
</dbReference>
<dbReference type="EMBL" id="JAHMHS010000187">
    <property type="protein sequence ID" value="KAK1709122.1"/>
    <property type="molecule type" value="Genomic_DNA"/>
</dbReference>
<evidence type="ECO:0000313" key="3">
    <source>
        <dbReference type="Proteomes" id="UP001244207"/>
    </source>
</evidence>
<keyword evidence="3" id="KW-1185">Reference proteome</keyword>
<feature type="signal peptide" evidence="1">
    <location>
        <begin position="1"/>
        <end position="24"/>
    </location>
</feature>
<sequence length="366" mass="37499">MRRFPLRQHPVVMVKSSFLTAVLALASSAAAQCGSGTPDAKVTGSGSSFVATKGSSQVYSGSDYRAAIQAAVDSISSGQRVSVIASGSIGANTITIQSGKTFEGCGTINVALRSGRGAIEVTNASGVKIPYLSMTGNPYFGLRFYGTKDLTLGAINMNLSGGIGIRFDRDQAANTNVKMGVITVNGAGSHAVETWNIDGLTIDQVIAKNCGESGLLLQKTTNAKVGLVDGNNVGAGTGYGTLRFANNNGQLASGAYTTNVYVTKVVSRGGGRGIFCVSQSGGAEIGSIDLANNGNNAILIENCYGVTIKGGTVNGGGEVRLSARSEFPITRDISITAKVDGTTVRESPCGTNIKWNLSGNGARNIC</sequence>
<dbReference type="InterPro" id="IPR011050">
    <property type="entry name" value="Pectin_lyase_fold/virulence"/>
</dbReference>
<reference evidence="2" key="1">
    <citation type="submission" date="2021-12" db="EMBL/GenBank/DDBJ databases">
        <title>Comparative genomics, transcriptomics and evolutionary studies reveal genomic signatures of adaptation to plant cell wall in hemibiotrophic fungi.</title>
        <authorList>
            <consortium name="DOE Joint Genome Institute"/>
            <person name="Baroncelli R."/>
            <person name="Diaz J.F."/>
            <person name="Benocci T."/>
            <person name="Peng M."/>
            <person name="Battaglia E."/>
            <person name="Haridas S."/>
            <person name="Andreopoulos W."/>
            <person name="Labutti K."/>
            <person name="Pangilinan J."/>
            <person name="Floch G.L."/>
            <person name="Makela M.R."/>
            <person name="Henrissat B."/>
            <person name="Grigoriev I.V."/>
            <person name="Crouch J.A."/>
            <person name="De Vries R.P."/>
            <person name="Sukno S.A."/>
            <person name="Thon M.R."/>
        </authorList>
    </citation>
    <scope>NUCLEOTIDE SEQUENCE</scope>
    <source>
        <strain evidence="2">CBS 112980</strain>
    </source>
</reference>
<dbReference type="Proteomes" id="UP001244207">
    <property type="component" value="Unassembled WGS sequence"/>
</dbReference>
<dbReference type="SUPFAM" id="SSF51126">
    <property type="entry name" value="Pectin lyase-like"/>
    <property type="match status" value="1"/>
</dbReference>
<protein>
    <submittedName>
        <fullName evidence="2">Parallel beta-helix repeat protein</fullName>
    </submittedName>
</protein>
<organism evidence="2 3">
    <name type="scientific">Glomerella acutata</name>
    <name type="common">Colletotrichum acutatum</name>
    <dbReference type="NCBI Taxonomy" id="27357"/>
    <lineage>
        <taxon>Eukaryota</taxon>
        <taxon>Fungi</taxon>
        <taxon>Dikarya</taxon>
        <taxon>Ascomycota</taxon>
        <taxon>Pezizomycotina</taxon>
        <taxon>Sordariomycetes</taxon>
        <taxon>Hypocreomycetidae</taxon>
        <taxon>Glomerellales</taxon>
        <taxon>Glomerellaceae</taxon>
        <taxon>Colletotrichum</taxon>
        <taxon>Colletotrichum acutatum species complex</taxon>
    </lineage>
</organism>